<dbReference type="EMBL" id="PJNE01000001">
    <property type="protein sequence ID" value="PKW27628.1"/>
    <property type="molecule type" value="Genomic_DNA"/>
</dbReference>
<evidence type="ECO:0008006" key="3">
    <source>
        <dbReference type="Google" id="ProtNLM"/>
    </source>
</evidence>
<accession>A0A2N3YLE9</accession>
<evidence type="ECO:0000313" key="1">
    <source>
        <dbReference type="EMBL" id="PKW27628.1"/>
    </source>
</evidence>
<dbReference type="OrthoDB" id="4870511at2"/>
<comment type="caution">
    <text evidence="1">The sequence shown here is derived from an EMBL/GenBank/DDBJ whole genome shotgun (WGS) entry which is preliminary data.</text>
</comment>
<dbReference type="RefSeq" id="WP_101396026.1">
    <property type="nucleotide sequence ID" value="NZ_PJNE01000001.1"/>
</dbReference>
<protein>
    <recommendedName>
        <fullName evidence="3">Nuclear transport factor 2 family protein</fullName>
    </recommendedName>
</protein>
<dbReference type="InterPro" id="IPR032710">
    <property type="entry name" value="NTF2-like_dom_sf"/>
</dbReference>
<dbReference type="AlphaFoldDB" id="A0A2N3YLE9"/>
<reference evidence="1 2" key="1">
    <citation type="submission" date="2017-12" db="EMBL/GenBank/DDBJ databases">
        <title>Sequencing the genomes of 1000 Actinobacteria strains.</title>
        <authorList>
            <person name="Klenk H.-P."/>
        </authorList>
    </citation>
    <scope>NUCLEOTIDE SEQUENCE [LARGE SCALE GENOMIC DNA]</scope>
    <source>
        <strain evidence="1 2">DSM 12806</strain>
    </source>
</reference>
<name>A0A2N3YLE9_9MICO</name>
<dbReference type="Proteomes" id="UP000233781">
    <property type="component" value="Unassembled WGS sequence"/>
</dbReference>
<proteinExistence type="predicted"/>
<dbReference type="PROSITE" id="PS51257">
    <property type="entry name" value="PROKAR_LIPOPROTEIN"/>
    <property type="match status" value="1"/>
</dbReference>
<keyword evidence="2" id="KW-1185">Reference proteome</keyword>
<gene>
    <name evidence="1" type="ORF">ATL31_2478</name>
</gene>
<organism evidence="1 2">
    <name type="scientific">Phycicoccus duodecadis</name>
    <dbReference type="NCBI Taxonomy" id="173053"/>
    <lineage>
        <taxon>Bacteria</taxon>
        <taxon>Bacillati</taxon>
        <taxon>Actinomycetota</taxon>
        <taxon>Actinomycetes</taxon>
        <taxon>Micrococcales</taxon>
        <taxon>Intrasporangiaceae</taxon>
        <taxon>Phycicoccus</taxon>
    </lineage>
</organism>
<sequence length="143" mass="14256">MGPGREGGSRAAWAAALVLAVPTLTGCGVRGADGAKEPPADAPARVVLDAYLRALEAGDCDAARALSTGAFARGSGDLCGDVRVSSARVTEPAATPAPDHVTYATVLVTEGGDDTLPGGETTWFYSLERTGGGWRLVGGGSGP</sequence>
<dbReference type="SUPFAM" id="SSF54427">
    <property type="entry name" value="NTF2-like"/>
    <property type="match status" value="1"/>
</dbReference>
<evidence type="ECO:0000313" key="2">
    <source>
        <dbReference type="Proteomes" id="UP000233781"/>
    </source>
</evidence>